<proteinExistence type="predicted"/>
<sequence length="200" mass="22981">MLADVNIKNAVRIYRDAGKQCLYGVARYFRPLGQCPETHGGGTFGQLFHRFGERNIIPCDTFVDRIGRDTLVEFNPYSSCRIVNPFNDRVDINLIDFLYDFITQRILSHRADRITCRTQAGSVVRKVHGCAPYFLSCGKHVPQELSYTDNNGFINHIFCLSSYSQTKIQLTDAIFTFQKYKKVSKQRLVFHLSSMVSLLH</sequence>
<name>A0A645CZE1_9ZZZZ</name>
<reference evidence="1" key="1">
    <citation type="submission" date="2019-08" db="EMBL/GenBank/DDBJ databases">
        <authorList>
            <person name="Kucharzyk K."/>
            <person name="Murdoch R.W."/>
            <person name="Higgins S."/>
            <person name="Loffler F."/>
        </authorList>
    </citation>
    <scope>NUCLEOTIDE SEQUENCE</scope>
</reference>
<dbReference type="AlphaFoldDB" id="A0A645CZE1"/>
<comment type="caution">
    <text evidence="1">The sequence shown here is derived from an EMBL/GenBank/DDBJ whole genome shotgun (WGS) entry which is preliminary data.</text>
</comment>
<evidence type="ECO:0000313" key="1">
    <source>
        <dbReference type="EMBL" id="MPM82233.1"/>
    </source>
</evidence>
<protein>
    <submittedName>
        <fullName evidence="1">Uncharacterized protein</fullName>
    </submittedName>
</protein>
<gene>
    <name evidence="1" type="ORF">SDC9_129294</name>
</gene>
<organism evidence="1">
    <name type="scientific">bioreactor metagenome</name>
    <dbReference type="NCBI Taxonomy" id="1076179"/>
    <lineage>
        <taxon>unclassified sequences</taxon>
        <taxon>metagenomes</taxon>
        <taxon>ecological metagenomes</taxon>
    </lineage>
</organism>
<dbReference type="EMBL" id="VSSQ01031374">
    <property type="protein sequence ID" value="MPM82233.1"/>
    <property type="molecule type" value="Genomic_DNA"/>
</dbReference>
<accession>A0A645CZE1</accession>